<reference evidence="5" key="1">
    <citation type="submission" date="2021-06" db="EMBL/GenBank/DDBJ databases">
        <title>Comparative genomics, transcriptomics and evolutionary studies reveal genomic signatures of adaptation to plant cell wall in hemibiotrophic fungi.</title>
        <authorList>
            <consortium name="DOE Joint Genome Institute"/>
            <person name="Baroncelli R."/>
            <person name="Diaz J.F."/>
            <person name="Benocci T."/>
            <person name="Peng M."/>
            <person name="Battaglia E."/>
            <person name="Haridas S."/>
            <person name="Andreopoulos W."/>
            <person name="Labutti K."/>
            <person name="Pangilinan J."/>
            <person name="Floch G.L."/>
            <person name="Makela M.R."/>
            <person name="Henrissat B."/>
            <person name="Grigoriev I.V."/>
            <person name="Crouch J.A."/>
            <person name="De Vries R.P."/>
            <person name="Sukno S.A."/>
            <person name="Thon M.R."/>
        </authorList>
    </citation>
    <scope>NUCLEOTIDE SEQUENCE</scope>
    <source>
        <strain evidence="5">MAFF235873</strain>
    </source>
</reference>
<dbReference type="AlphaFoldDB" id="A0AAD9HDE6"/>
<feature type="chain" id="PRO_5041957237" description="alpha-galactosidase" evidence="3">
    <location>
        <begin position="19"/>
        <end position="319"/>
    </location>
</feature>
<name>A0AAD9HDE6_9PEZI</name>
<dbReference type="GO" id="GO:0004557">
    <property type="term" value="F:alpha-galactosidase activity"/>
    <property type="evidence" value="ECO:0007669"/>
    <property type="project" value="UniProtKB-EC"/>
</dbReference>
<protein>
    <recommendedName>
        <fullName evidence="2">alpha-galactosidase</fullName>
        <ecNumber evidence="2">3.2.1.22</ecNumber>
    </recommendedName>
</protein>
<keyword evidence="6" id="KW-1185">Reference proteome</keyword>
<feature type="domain" description="Glycoside-hydrolase family GH114 TIM-barrel" evidence="4">
    <location>
        <begin position="40"/>
        <end position="296"/>
    </location>
</feature>
<feature type="signal peptide" evidence="3">
    <location>
        <begin position="1"/>
        <end position="18"/>
    </location>
</feature>
<dbReference type="SUPFAM" id="SSF51445">
    <property type="entry name" value="(Trans)glycosidases"/>
    <property type="match status" value="1"/>
</dbReference>
<accession>A0AAD9HDE6</accession>
<proteinExistence type="predicted"/>
<comment type="caution">
    <text evidence="5">The sequence shown here is derived from an EMBL/GenBank/DDBJ whole genome shotgun (WGS) entry which is preliminary data.</text>
</comment>
<dbReference type="PANTHER" id="PTHR35273">
    <property type="entry name" value="ALPHA-1,4 POLYGALACTOSAMINIDASE, PUTATIVE (AFU_ORTHOLOGUE AFUA_3G07890)-RELATED"/>
    <property type="match status" value="1"/>
</dbReference>
<dbReference type="Gene3D" id="3.20.20.70">
    <property type="entry name" value="Aldolase class I"/>
    <property type="match status" value="1"/>
</dbReference>
<evidence type="ECO:0000259" key="4">
    <source>
        <dbReference type="Pfam" id="PF03537"/>
    </source>
</evidence>
<dbReference type="InterPro" id="IPR017853">
    <property type="entry name" value="GH"/>
</dbReference>
<comment type="catalytic activity">
    <reaction evidence="1">
        <text>Hydrolysis of terminal, non-reducing alpha-D-galactose residues in alpha-D-galactosides, including galactose oligosaccharides, galactomannans and galactolipids.</text>
        <dbReference type="EC" id="3.2.1.22"/>
    </reaction>
</comment>
<gene>
    <name evidence="5" type="ORF">LX32DRAFT_593888</name>
</gene>
<evidence type="ECO:0000313" key="6">
    <source>
        <dbReference type="Proteomes" id="UP001232148"/>
    </source>
</evidence>
<evidence type="ECO:0000313" key="5">
    <source>
        <dbReference type="EMBL" id="KAK2026830.1"/>
    </source>
</evidence>
<evidence type="ECO:0000256" key="2">
    <source>
        <dbReference type="ARBA" id="ARBA00012755"/>
    </source>
</evidence>
<evidence type="ECO:0000256" key="3">
    <source>
        <dbReference type="SAM" id="SignalP"/>
    </source>
</evidence>
<dbReference type="InterPro" id="IPR004352">
    <property type="entry name" value="GH114_TIM-barrel"/>
</dbReference>
<dbReference type="EMBL" id="MU842906">
    <property type="protein sequence ID" value="KAK2026830.1"/>
    <property type="molecule type" value="Genomic_DNA"/>
</dbReference>
<keyword evidence="3" id="KW-0732">Signal</keyword>
<organism evidence="5 6">
    <name type="scientific">Colletotrichum zoysiae</name>
    <dbReference type="NCBI Taxonomy" id="1216348"/>
    <lineage>
        <taxon>Eukaryota</taxon>
        <taxon>Fungi</taxon>
        <taxon>Dikarya</taxon>
        <taxon>Ascomycota</taxon>
        <taxon>Pezizomycotina</taxon>
        <taxon>Sordariomycetes</taxon>
        <taxon>Hypocreomycetidae</taxon>
        <taxon>Glomerellales</taxon>
        <taxon>Glomerellaceae</taxon>
        <taxon>Colletotrichum</taxon>
        <taxon>Colletotrichum graminicola species complex</taxon>
    </lineage>
</organism>
<dbReference type="Pfam" id="PF03537">
    <property type="entry name" value="Glyco_hydro_114"/>
    <property type="match status" value="1"/>
</dbReference>
<dbReference type="Proteomes" id="UP001232148">
    <property type="component" value="Unassembled WGS sequence"/>
</dbReference>
<dbReference type="EC" id="3.2.1.22" evidence="2"/>
<sequence>MILSQLAFLALVPAGILGLTPPDDLDRRAVNWSQWKPGVTFQIVLHHPIKAKSVADVVPAEAAVWDIEWTTTTSFPPSRSSAGKIVICYFNGGAVQDWDRDLDAFPADVIGSLLNSPYTDERYLDIRDTRVVGLMKRRLELAADIGCDGVDPDNIDAWAEDGDDPTGFGLAPSDYAAYIISLAAHAHTLTTTSSRPLLLGQKNAPAIASDLSSVVDFAVLETCLGTRTSDEVEPFCAEFRPYVEAGKPVFQIEYPTSVRDDAEIDQEDYNYFCANKNGNEGFSEVLKHASEQVDGWGQFCGLGKTEGRFETPTIDEDEE</sequence>
<evidence type="ECO:0000256" key="1">
    <source>
        <dbReference type="ARBA" id="ARBA00001255"/>
    </source>
</evidence>
<dbReference type="PANTHER" id="PTHR35273:SF2">
    <property type="entry name" value="ALPHA-GALACTOSIDASE"/>
    <property type="match status" value="1"/>
</dbReference>
<dbReference type="InterPro" id="IPR013785">
    <property type="entry name" value="Aldolase_TIM"/>
</dbReference>